<accession>A0ABM8WAH5</accession>
<comment type="subcellular location">
    <subcellularLocation>
        <location evidence="1">Cell inner membrane</location>
        <topology evidence="1">Peripheral membrane protein</topology>
    </subcellularLocation>
</comment>
<comment type="caution">
    <text evidence="10">The sequence shown here is derived from an EMBL/GenBank/DDBJ whole genome shotgun (WGS) entry which is preliminary data.</text>
</comment>
<name>A0ABM8WAH5_9BURK</name>
<keyword evidence="6" id="KW-0547">Nucleotide-binding</keyword>
<keyword evidence="8" id="KW-0472">Membrane</keyword>
<evidence type="ECO:0000256" key="4">
    <source>
        <dbReference type="ARBA" id="ARBA00022475"/>
    </source>
</evidence>
<comment type="similarity">
    <text evidence="2">Belongs to the ABC transporter superfamily.</text>
</comment>
<dbReference type="PROSITE" id="PS50893">
    <property type="entry name" value="ABC_TRANSPORTER_2"/>
    <property type="match status" value="1"/>
</dbReference>
<dbReference type="PANTHER" id="PTHR43297">
    <property type="entry name" value="OLIGOPEPTIDE TRANSPORT ATP-BINDING PROTEIN APPD"/>
    <property type="match status" value="1"/>
</dbReference>
<dbReference type="InterPro" id="IPR017871">
    <property type="entry name" value="ABC_transporter-like_CS"/>
</dbReference>
<keyword evidence="11" id="KW-1185">Reference proteome</keyword>
<dbReference type="PANTHER" id="PTHR43297:SF2">
    <property type="entry name" value="DIPEPTIDE TRANSPORT ATP-BINDING PROTEIN DPPD"/>
    <property type="match status" value="1"/>
</dbReference>
<protein>
    <submittedName>
        <fullName evidence="10">Oligopeptide transport ATP-binding protein OppD</fullName>
    </submittedName>
</protein>
<dbReference type="InterPro" id="IPR003593">
    <property type="entry name" value="AAA+_ATPase"/>
</dbReference>
<dbReference type="PROSITE" id="PS00211">
    <property type="entry name" value="ABC_TRANSPORTER_1"/>
    <property type="match status" value="1"/>
</dbReference>
<dbReference type="Pfam" id="PF08352">
    <property type="entry name" value="oligo_HPY"/>
    <property type="match status" value="1"/>
</dbReference>
<sequence length="344" mass="36736">MTESEHIPTAAGVSDPVVAVRDLYVSFHGGGKTIQAVNGVSLEVGAGESLALIGESGSGKSVTLRAMMRLHPPRRTRMRGEIRVDGADVLTMDKRTLSRLRGGKVAMVFQEPLLALDPVYTVGQQIVECIRTHAKVTKAEAQARALKALESVRIPSPERRLAAYPHEMSGGMRQRAMIALALSAQPKILLADEPTTALDATVQIQVLILMRELQRELGLSIVFVTHDIGAAVEIADRVAVMYGGRIVEEGPIRTLMRDARHPYTNALLKSRQHGMARGERLETIGGAPPDLSALPPGCTFAPRCAHARPECLTDVPRAVSLGNGHRVSCVLVSEPAAAAAPAAA</sequence>
<proteinExistence type="inferred from homology"/>
<gene>
    <name evidence="10" type="primary">oppD_1</name>
    <name evidence="10" type="ORF">LMG32289_00610</name>
</gene>
<evidence type="ECO:0000256" key="1">
    <source>
        <dbReference type="ARBA" id="ARBA00004417"/>
    </source>
</evidence>
<dbReference type="SMART" id="SM00382">
    <property type="entry name" value="AAA"/>
    <property type="match status" value="1"/>
</dbReference>
<evidence type="ECO:0000313" key="11">
    <source>
        <dbReference type="Proteomes" id="UP000706525"/>
    </source>
</evidence>
<dbReference type="Pfam" id="PF00005">
    <property type="entry name" value="ABC_tran"/>
    <property type="match status" value="1"/>
</dbReference>
<dbReference type="InterPro" id="IPR013563">
    <property type="entry name" value="Oligopep_ABC_C"/>
</dbReference>
<dbReference type="NCBIfam" id="TIGR01727">
    <property type="entry name" value="oligo_HPY"/>
    <property type="match status" value="1"/>
</dbReference>
<dbReference type="RefSeq" id="WP_223981672.1">
    <property type="nucleotide sequence ID" value="NZ_CAJZAG010000001.1"/>
</dbReference>
<dbReference type="InterPro" id="IPR003439">
    <property type="entry name" value="ABC_transporter-like_ATP-bd"/>
</dbReference>
<evidence type="ECO:0000256" key="2">
    <source>
        <dbReference type="ARBA" id="ARBA00005417"/>
    </source>
</evidence>
<evidence type="ECO:0000256" key="5">
    <source>
        <dbReference type="ARBA" id="ARBA00022519"/>
    </source>
</evidence>
<evidence type="ECO:0000256" key="8">
    <source>
        <dbReference type="ARBA" id="ARBA00023136"/>
    </source>
</evidence>
<evidence type="ECO:0000313" key="10">
    <source>
        <dbReference type="EMBL" id="CAG9164269.1"/>
    </source>
</evidence>
<dbReference type="SUPFAM" id="SSF52540">
    <property type="entry name" value="P-loop containing nucleoside triphosphate hydrolases"/>
    <property type="match status" value="1"/>
</dbReference>
<keyword evidence="7 10" id="KW-0067">ATP-binding</keyword>
<dbReference type="InterPro" id="IPR027417">
    <property type="entry name" value="P-loop_NTPase"/>
</dbReference>
<keyword evidence="3" id="KW-0813">Transport</keyword>
<organism evidence="10 11">
    <name type="scientific">Cupriavidus pampae</name>
    <dbReference type="NCBI Taxonomy" id="659251"/>
    <lineage>
        <taxon>Bacteria</taxon>
        <taxon>Pseudomonadati</taxon>
        <taxon>Pseudomonadota</taxon>
        <taxon>Betaproteobacteria</taxon>
        <taxon>Burkholderiales</taxon>
        <taxon>Burkholderiaceae</taxon>
        <taxon>Cupriavidus</taxon>
    </lineage>
</organism>
<dbReference type="InterPro" id="IPR050388">
    <property type="entry name" value="ABC_Ni/Peptide_Import"/>
</dbReference>
<keyword evidence="4" id="KW-1003">Cell membrane</keyword>
<evidence type="ECO:0000256" key="6">
    <source>
        <dbReference type="ARBA" id="ARBA00022741"/>
    </source>
</evidence>
<evidence type="ECO:0000259" key="9">
    <source>
        <dbReference type="PROSITE" id="PS50893"/>
    </source>
</evidence>
<dbReference type="GO" id="GO:0005524">
    <property type="term" value="F:ATP binding"/>
    <property type="evidence" value="ECO:0007669"/>
    <property type="project" value="UniProtKB-KW"/>
</dbReference>
<keyword evidence="5" id="KW-0997">Cell inner membrane</keyword>
<dbReference type="EMBL" id="CAJZAG010000001">
    <property type="protein sequence ID" value="CAG9164269.1"/>
    <property type="molecule type" value="Genomic_DNA"/>
</dbReference>
<evidence type="ECO:0000256" key="3">
    <source>
        <dbReference type="ARBA" id="ARBA00022448"/>
    </source>
</evidence>
<dbReference type="Gene3D" id="3.40.50.300">
    <property type="entry name" value="P-loop containing nucleotide triphosphate hydrolases"/>
    <property type="match status" value="1"/>
</dbReference>
<reference evidence="10 11" key="1">
    <citation type="submission" date="2021-08" db="EMBL/GenBank/DDBJ databases">
        <authorList>
            <person name="Peeters C."/>
        </authorList>
    </citation>
    <scope>NUCLEOTIDE SEQUENCE [LARGE SCALE GENOMIC DNA]</scope>
    <source>
        <strain evidence="10 11">LMG 32289</strain>
    </source>
</reference>
<dbReference type="Proteomes" id="UP000706525">
    <property type="component" value="Unassembled WGS sequence"/>
</dbReference>
<feature type="domain" description="ABC transporter" evidence="9">
    <location>
        <begin position="18"/>
        <end position="268"/>
    </location>
</feature>
<dbReference type="CDD" id="cd03257">
    <property type="entry name" value="ABC_NikE_OppD_transporters"/>
    <property type="match status" value="1"/>
</dbReference>
<evidence type="ECO:0000256" key="7">
    <source>
        <dbReference type="ARBA" id="ARBA00022840"/>
    </source>
</evidence>